<dbReference type="AlphaFoldDB" id="A0A0K1S356"/>
<dbReference type="Proteomes" id="UP000068167">
    <property type="component" value="Chromosome"/>
</dbReference>
<sequence length="59" mass="6214">MLPSEIGAAFLLKKLPTPHFPTPHTPHPTVSGTLGGGLRSTGNIDFKKSVIMLSSECVV</sequence>
<organism evidence="2 3">
    <name type="scientific">Microcystis panniformis FACHB-1757</name>
    <dbReference type="NCBI Taxonomy" id="1638788"/>
    <lineage>
        <taxon>Bacteria</taxon>
        <taxon>Bacillati</taxon>
        <taxon>Cyanobacteriota</taxon>
        <taxon>Cyanophyceae</taxon>
        <taxon>Oscillatoriophycideae</taxon>
        <taxon>Chroococcales</taxon>
        <taxon>Microcystaceae</taxon>
        <taxon>Microcystis</taxon>
    </lineage>
</organism>
<evidence type="ECO:0000313" key="2">
    <source>
        <dbReference type="EMBL" id="AKV68579.1"/>
    </source>
</evidence>
<reference evidence="2 3" key="1">
    <citation type="journal article" date="2016" name="Stand. Genomic Sci.">
        <title>Complete genome sequence and genomic characterization of Microcystis panniformis FACHB 1757 by third-generation sequencing.</title>
        <authorList>
            <person name="Zhang J.Y."/>
            <person name="Guan R."/>
            <person name="Zhang H.J."/>
            <person name="Li H."/>
            <person name="Xiao P."/>
            <person name="Yu G.L."/>
            <person name="Du L."/>
            <person name="Cao D.M."/>
            <person name="Zhu B.C."/>
            <person name="Li R.H."/>
            <person name="Lu Z.H."/>
        </authorList>
    </citation>
    <scope>NUCLEOTIDE SEQUENCE [LARGE SCALE GENOMIC DNA]</scope>
    <source>
        <strain evidence="2 3">FACHB-1757</strain>
    </source>
</reference>
<feature type="region of interest" description="Disordered" evidence="1">
    <location>
        <begin position="17"/>
        <end position="36"/>
    </location>
</feature>
<dbReference type="PATRIC" id="fig|1638788.3.peg.3615"/>
<dbReference type="KEGG" id="mpk:VL20_3578"/>
<evidence type="ECO:0000313" key="3">
    <source>
        <dbReference type="Proteomes" id="UP000068167"/>
    </source>
</evidence>
<keyword evidence="3" id="KW-1185">Reference proteome</keyword>
<accession>A0A0K1S356</accession>
<name>A0A0K1S356_9CHRO</name>
<evidence type="ECO:0000256" key="1">
    <source>
        <dbReference type="SAM" id="MobiDB-lite"/>
    </source>
</evidence>
<protein>
    <submittedName>
        <fullName evidence="2">Uncharacterized protein</fullName>
    </submittedName>
</protein>
<dbReference type="EMBL" id="CP011339">
    <property type="protein sequence ID" value="AKV68579.1"/>
    <property type="molecule type" value="Genomic_DNA"/>
</dbReference>
<proteinExistence type="predicted"/>
<gene>
    <name evidence="2" type="ORF">VL20_3578</name>
</gene>